<dbReference type="Gene3D" id="1.20.140.70">
    <property type="entry name" value="Oligopeptidase f, N-terminal domain"/>
    <property type="match status" value="1"/>
</dbReference>
<dbReference type="InterPro" id="IPR042088">
    <property type="entry name" value="OligoPept_F_C"/>
</dbReference>
<feature type="domain" description="Oligopeptidase F N-terminal" evidence="8">
    <location>
        <begin position="114"/>
        <end position="166"/>
    </location>
</feature>
<keyword evidence="2 6" id="KW-0479">Metal-binding</keyword>
<gene>
    <name evidence="9" type="ORF">A3D62_03370</name>
</gene>
<dbReference type="GO" id="GO:0046872">
    <property type="term" value="F:metal ion binding"/>
    <property type="evidence" value="ECO:0007669"/>
    <property type="project" value="UniProtKB-UniRule"/>
</dbReference>
<dbReference type="GO" id="GO:0006518">
    <property type="term" value="P:peptide metabolic process"/>
    <property type="evidence" value="ECO:0007669"/>
    <property type="project" value="TreeGrafter"/>
</dbReference>
<sequence>MKAEWNLKLLYASPKDPRIEKDVRKTELAYKAFAKKYRDTETYLKNEQALLRALQEYEALNDQTVPGSRAIDYFSFRHELNSFDTEAEAKVAQLSDRLTKAGNEIVFFTLKLGTIEKKQQGRFLKSRRLAPYRYFLKRIFLESRHQLTEKEEKILNLKSLPARALWIGGREKAENKRTVLFEGKDIPIAEALNLVQTLPVKRRRMLHKAAMGTLQEIGDFAESEINAVFTDKKINDELRGFKHPYSATILGYENDEKGIVNLAQTVTHDFKTSADFYALKKKILKLPHLEYADRSVGIGKVKQTFTFKESYQILREIFHSLGGEYSSILEHFVKEGQIDAFPKKGKSGGAYCANSYGLPTFVLLNHVNSFNSLMTFAHEMGHAIHTELSKSQRSLYQHYTMSVAETASTFFETAAFNTIFEKLSDAEKTIALHDRIQDDISTIYRQIAFFNFELELHLKIRKEGSVPKEKIAEMLNEHMKAYIGKSMKFMPEDGYFFVTVSHFRRPFYVYSYTYGQLISKALYEKFRADPSYMEKIKEFLRAGGSKSPEDIFGDIGINTKSPALFKEGLASVKKDIARLKKLTS</sequence>
<dbReference type="AlphaFoldDB" id="A0A1F6D1S6"/>
<dbReference type="Proteomes" id="UP000177659">
    <property type="component" value="Unassembled WGS sequence"/>
</dbReference>
<dbReference type="GO" id="GO:0006508">
    <property type="term" value="P:proteolysis"/>
    <property type="evidence" value="ECO:0007669"/>
    <property type="project" value="UniProtKB-KW"/>
</dbReference>
<keyword evidence="4 6" id="KW-0862">Zinc</keyword>
<evidence type="ECO:0000256" key="4">
    <source>
        <dbReference type="ARBA" id="ARBA00022833"/>
    </source>
</evidence>
<evidence type="ECO:0000313" key="9">
    <source>
        <dbReference type="EMBL" id="OGG55393.1"/>
    </source>
</evidence>
<keyword evidence="5 6" id="KW-0482">Metalloprotease</keyword>
<dbReference type="Pfam" id="PF08439">
    <property type="entry name" value="Peptidase_M3_N"/>
    <property type="match status" value="1"/>
</dbReference>
<dbReference type="PANTHER" id="PTHR11804">
    <property type="entry name" value="PROTEASE M3 THIMET OLIGOPEPTIDASE-RELATED"/>
    <property type="match status" value="1"/>
</dbReference>
<comment type="caution">
    <text evidence="9">The sequence shown here is derived from an EMBL/GenBank/DDBJ whole genome shotgun (WGS) entry which is preliminary data.</text>
</comment>
<comment type="cofactor">
    <cofactor evidence="6">
        <name>Zn(2+)</name>
        <dbReference type="ChEBI" id="CHEBI:29105"/>
    </cofactor>
    <text evidence="6">Binds 1 zinc ion.</text>
</comment>
<evidence type="ECO:0000313" key="10">
    <source>
        <dbReference type="Proteomes" id="UP000177659"/>
    </source>
</evidence>
<evidence type="ECO:0000259" key="7">
    <source>
        <dbReference type="Pfam" id="PF01432"/>
    </source>
</evidence>
<organism evidence="9 10">
    <name type="scientific">Candidatus Kaiserbacteria bacterium RIFCSPHIGHO2_02_FULL_49_11</name>
    <dbReference type="NCBI Taxonomy" id="1798489"/>
    <lineage>
        <taxon>Bacteria</taxon>
        <taxon>Candidatus Kaiseribacteriota</taxon>
    </lineage>
</organism>
<accession>A0A1F6D1S6</accession>
<evidence type="ECO:0000256" key="6">
    <source>
        <dbReference type="RuleBase" id="RU003435"/>
    </source>
</evidence>
<evidence type="ECO:0008006" key="11">
    <source>
        <dbReference type="Google" id="ProtNLM"/>
    </source>
</evidence>
<protein>
    <recommendedName>
        <fullName evidence="11">Oligoendopeptidase F</fullName>
    </recommendedName>
</protein>
<evidence type="ECO:0000256" key="2">
    <source>
        <dbReference type="ARBA" id="ARBA00022723"/>
    </source>
</evidence>
<feature type="domain" description="Peptidase M3A/M3B catalytic" evidence="7">
    <location>
        <begin position="330"/>
        <end position="568"/>
    </location>
</feature>
<dbReference type="InterPro" id="IPR013647">
    <property type="entry name" value="OligopepF_N_dom"/>
</dbReference>
<keyword evidence="1 6" id="KW-0645">Protease</keyword>
<dbReference type="SUPFAM" id="SSF55486">
    <property type="entry name" value="Metalloproteases ('zincins'), catalytic domain"/>
    <property type="match status" value="1"/>
</dbReference>
<name>A0A1F6D1S6_9BACT</name>
<dbReference type="InterPro" id="IPR001567">
    <property type="entry name" value="Pept_M3A_M3B_dom"/>
</dbReference>
<reference evidence="9 10" key="1">
    <citation type="journal article" date="2016" name="Nat. Commun.">
        <title>Thousands of microbial genomes shed light on interconnected biogeochemical processes in an aquifer system.</title>
        <authorList>
            <person name="Anantharaman K."/>
            <person name="Brown C.T."/>
            <person name="Hug L.A."/>
            <person name="Sharon I."/>
            <person name="Castelle C.J."/>
            <person name="Probst A.J."/>
            <person name="Thomas B.C."/>
            <person name="Singh A."/>
            <person name="Wilkins M.J."/>
            <person name="Karaoz U."/>
            <person name="Brodie E.L."/>
            <person name="Williams K.H."/>
            <person name="Hubbard S.S."/>
            <person name="Banfield J.F."/>
        </authorList>
    </citation>
    <scope>NUCLEOTIDE SEQUENCE [LARGE SCALE GENOMIC DNA]</scope>
</reference>
<keyword evidence="3 6" id="KW-0378">Hydrolase</keyword>
<evidence type="ECO:0000256" key="1">
    <source>
        <dbReference type="ARBA" id="ARBA00022670"/>
    </source>
</evidence>
<dbReference type="EMBL" id="MFLC01000002">
    <property type="protein sequence ID" value="OGG55393.1"/>
    <property type="molecule type" value="Genomic_DNA"/>
</dbReference>
<evidence type="ECO:0000259" key="8">
    <source>
        <dbReference type="Pfam" id="PF08439"/>
    </source>
</evidence>
<dbReference type="InterPro" id="IPR045090">
    <property type="entry name" value="Pept_M3A_M3B"/>
</dbReference>
<evidence type="ECO:0000256" key="3">
    <source>
        <dbReference type="ARBA" id="ARBA00022801"/>
    </source>
</evidence>
<dbReference type="PANTHER" id="PTHR11804:SF5">
    <property type="entry name" value="OLIGOENDOPEPTIDASE F"/>
    <property type="match status" value="1"/>
</dbReference>
<dbReference type="Gene3D" id="1.10.1370.20">
    <property type="entry name" value="Oligoendopeptidase f, C-terminal domain"/>
    <property type="match status" value="1"/>
</dbReference>
<dbReference type="CDD" id="cd09610">
    <property type="entry name" value="M3B_PepF"/>
    <property type="match status" value="1"/>
</dbReference>
<proteinExistence type="inferred from homology"/>
<evidence type="ECO:0000256" key="5">
    <source>
        <dbReference type="ARBA" id="ARBA00023049"/>
    </source>
</evidence>
<dbReference type="GO" id="GO:0004222">
    <property type="term" value="F:metalloendopeptidase activity"/>
    <property type="evidence" value="ECO:0007669"/>
    <property type="project" value="InterPro"/>
</dbReference>
<dbReference type="Pfam" id="PF01432">
    <property type="entry name" value="Peptidase_M3"/>
    <property type="match status" value="1"/>
</dbReference>
<comment type="similarity">
    <text evidence="6">Belongs to the peptidase M3 family.</text>
</comment>